<proteinExistence type="predicted"/>
<keyword evidence="1" id="KW-0732">Signal</keyword>
<dbReference type="PROSITE" id="PS51257">
    <property type="entry name" value="PROKAR_LIPOPROTEIN"/>
    <property type="match status" value="1"/>
</dbReference>
<sequence length="286" mass="30351">MSRLRAAALAAAALPLAVLAGCSADRPPATPATSTAPLHLDASVAQFRFDEGTRNLKAGVTNDSDHDIRVSRATISWDGFAFPTVPIPDDAVHPGQTAAFTIAYGAARCSRPPATDPVLVAVVDGRTTRLPLRVEDPGLLDRLHAKACAAQVLDRAASVHLRLATYTERLRGEEYLPGRLVIRHRPGATDRVRLVDLGGSVLLDLVPRAGRRALPGELAPDADVLAFPVLMGSAHRCDAHALGQSSQTFLISAYVRLGSGPVQRVVLPLSTAERGRLTGILDRDCH</sequence>
<protein>
    <recommendedName>
        <fullName evidence="4">Lipoprotein</fullName>
    </recommendedName>
</protein>
<dbReference type="Proteomes" id="UP000683575">
    <property type="component" value="Chromosome"/>
</dbReference>
<evidence type="ECO:0000313" key="3">
    <source>
        <dbReference type="Proteomes" id="UP000683575"/>
    </source>
</evidence>
<reference evidence="2" key="1">
    <citation type="submission" date="2021-06" db="EMBL/GenBank/DDBJ databases">
        <title>Complete genome sequence of Nocardioides sp. G188.</title>
        <authorList>
            <person name="Im W.-T."/>
        </authorList>
    </citation>
    <scope>NUCLEOTIDE SEQUENCE</scope>
    <source>
        <strain evidence="2">G188</strain>
    </source>
</reference>
<evidence type="ECO:0008006" key="4">
    <source>
        <dbReference type="Google" id="ProtNLM"/>
    </source>
</evidence>
<keyword evidence="3" id="KW-1185">Reference proteome</keyword>
<evidence type="ECO:0000313" key="2">
    <source>
        <dbReference type="EMBL" id="QWZ09795.1"/>
    </source>
</evidence>
<name>A0A975T2G9_9ACTN</name>
<dbReference type="AlphaFoldDB" id="A0A975T2G9"/>
<dbReference type="RefSeq" id="WP_216941641.1">
    <property type="nucleotide sequence ID" value="NZ_CP077062.1"/>
</dbReference>
<evidence type="ECO:0000256" key="1">
    <source>
        <dbReference type="SAM" id="SignalP"/>
    </source>
</evidence>
<feature type="chain" id="PRO_5039499843" description="Lipoprotein" evidence="1">
    <location>
        <begin position="21"/>
        <end position="286"/>
    </location>
</feature>
<gene>
    <name evidence="2" type="ORF">KRR39_08705</name>
</gene>
<organism evidence="2 3">
    <name type="scientific">Nocardioides panacis</name>
    <dbReference type="NCBI Taxonomy" id="2849501"/>
    <lineage>
        <taxon>Bacteria</taxon>
        <taxon>Bacillati</taxon>
        <taxon>Actinomycetota</taxon>
        <taxon>Actinomycetes</taxon>
        <taxon>Propionibacteriales</taxon>
        <taxon>Nocardioidaceae</taxon>
        <taxon>Nocardioides</taxon>
    </lineage>
</organism>
<accession>A0A975T2G9</accession>
<dbReference type="KEGG" id="nps:KRR39_08705"/>
<feature type="signal peptide" evidence="1">
    <location>
        <begin position="1"/>
        <end position="20"/>
    </location>
</feature>
<dbReference type="EMBL" id="CP077062">
    <property type="protein sequence ID" value="QWZ09795.1"/>
    <property type="molecule type" value="Genomic_DNA"/>
</dbReference>